<dbReference type="PANTHER" id="PTHR45715">
    <property type="entry name" value="ATPASE H+-TRANSPORTING V1 SUBUNIT E1A-RELATED"/>
    <property type="match status" value="1"/>
</dbReference>
<sequence length="264" mass="29988">MSFNKALNDDEVVSEMRKMVAFIKQEALEKAREIKVKADEEFNIEKVRKPRAMLPCEFGPVTSTLTLGYLVGSFQNIFLLQAKLVRQEAINIDAAFQRKVKQADVQRRITQSNNINKSRMTLLLTRQDMLDELFATSRKQLLEITKDSARYEKFLADALVQACFRLLESEVTVKLRKADKAVIEKLLPGLKARYEEATKQTLHVELLDDYLPADSSGGVIVAGNGGRTVCNNTPEARLAILEEDMLPSIRDMLFGQSPNRRFFN</sequence>
<dbReference type="EMBL" id="JAIFTL010000126">
    <property type="protein sequence ID" value="KAG9322860.1"/>
    <property type="molecule type" value="Genomic_DNA"/>
</dbReference>
<name>A0A9P8A4W0_MORAP</name>
<evidence type="ECO:0000313" key="5">
    <source>
        <dbReference type="Proteomes" id="UP000717515"/>
    </source>
</evidence>
<dbReference type="GO" id="GO:0046961">
    <property type="term" value="F:proton-transporting ATPase activity, rotational mechanism"/>
    <property type="evidence" value="ECO:0007669"/>
    <property type="project" value="InterPro"/>
</dbReference>
<evidence type="ECO:0000256" key="2">
    <source>
        <dbReference type="ARBA" id="ARBA00022448"/>
    </source>
</evidence>
<dbReference type="InterPro" id="IPR038495">
    <property type="entry name" value="ATPase_E_C"/>
</dbReference>
<evidence type="ECO:0000313" key="4">
    <source>
        <dbReference type="EMBL" id="KAG9322860.1"/>
    </source>
</evidence>
<reference evidence="4" key="1">
    <citation type="submission" date="2021-07" db="EMBL/GenBank/DDBJ databases">
        <title>Draft genome of Mortierella alpina, strain LL118, isolated from an aspen leaf litter sample.</title>
        <authorList>
            <person name="Yang S."/>
            <person name="Vinatzer B.A."/>
        </authorList>
    </citation>
    <scope>NUCLEOTIDE SEQUENCE</scope>
    <source>
        <strain evidence="4">LL118</strain>
    </source>
</reference>
<proteinExistence type="inferred from homology"/>
<evidence type="ECO:0008006" key="6">
    <source>
        <dbReference type="Google" id="ProtNLM"/>
    </source>
</evidence>
<dbReference type="Proteomes" id="UP000717515">
    <property type="component" value="Unassembled WGS sequence"/>
</dbReference>
<protein>
    <recommendedName>
        <fullName evidence="6">Vacuolar ATP synthase subunit E</fullName>
    </recommendedName>
</protein>
<organism evidence="4 5">
    <name type="scientific">Mortierella alpina</name>
    <name type="common">Oleaginous fungus</name>
    <name type="synonym">Mortierella renispora</name>
    <dbReference type="NCBI Taxonomy" id="64518"/>
    <lineage>
        <taxon>Eukaryota</taxon>
        <taxon>Fungi</taxon>
        <taxon>Fungi incertae sedis</taxon>
        <taxon>Mucoromycota</taxon>
        <taxon>Mortierellomycotina</taxon>
        <taxon>Mortierellomycetes</taxon>
        <taxon>Mortierellales</taxon>
        <taxon>Mortierellaceae</taxon>
        <taxon>Mortierella</taxon>
    </lineage>
</organism>
<evidence type="ECO:0000256" key="3">
    <source>
        <dbReference type="ARBA" id="ARBA00023065"/>
    </source>
</evidence>
<dbReference type="SUPFAM" id="SSF160527">
    <property type="entry name" value="V-type ATPase subunit E-like"/>
    <property type="match status" value="1"/>
</dbReference>
<keyword evidence="2" id="KW-0813">Transport</keyword>
<dbReference type="AlphaFoldDB" id="A0A9P8A4W0"/>
<gene>
    <name evidence="4" type="ORF">KVV02_001194</name>
</gene>
<dbReference type="Gene3D" id="3.30.2320.30">
    <property type="entry name" value="ATP synthase, E subunit, C-terminal"/>
    <property type="match status" value="1"/>
</dbReference>
<dbReference type="Pfam" id="PF01991">
    <property type="entry name" value="vATP-synt_E"/>
    <property type="match status" value="2"/>
</dbReference>
<comment type="caution">
    <text evidence="4">The sequence shown here is derived from an EMBL/GenBank/DDBJ whole genome shotgun (WGS) entry which is preliminary data.</text>
</comment>
<dbReference type="InterPro" id="IPR002842">
    <property type="entry name" value="ATPase_V1_Esu"/>
</dbReference>
<keyword evidence="3" id="KW-0406">Ion transport</keyword>
<dbReference type="Gene3D" id="6.10.250.1620">
    <property type="match status" value="1"/>
</dbReference>
<comment type="similarity">
    <text evidence="1">Belongs to the V-ATPase E subunit family.</text>
</comment>
<accession>A0A9P8A4W0</accession>
<evidence type="ECO:0000256" key="1">
    <source>
        <dbReference type="ARBA" id="ARBA00005901"/>
    </source>
</evidence>
<dbReference type="GO" id="GO:0033178">
    <property type="term" value="C:proton-transporting two-sector ATPase complex, catalytic domain"/>
    <property type="evidence" value="ECO:0007669"/>
    <property type="project" value="InterPro"/>
</dbReference>